<protein>
    <submittedName>
        <fullName evidence="2">Synaptonemal complex central element protein 2</fullName>
    </submittedName>
</protein>
<evidence type="ECO:0000313" key="2">
    <source>
        <dbReference type="EMBL" id="SBP52462.1"/>
    </source>
</evidence>
<reference evidence="2" key="2">
    <citation type="submission" date="2016-06" db="EMBL/GenBank/DDBJ databases">
        <title>The genome of a short-lived fish provides insights into sex chromosome evolution and the genetic control of aging.</title>
        <authorList>
            <person name="Reichwald K."/>
            <person name="Felder M."/>
            <person name="Petzold A."/>
            <person name="Koch P."/>
            <person name="Groth M."/>
            <person name="Platzer M."/>
        </authorList>
    </citation>
    <scope>NUCLEOTIDE SEQUENCE</scope>
    <source>
        <tissue evidence="2">Brain</tissue>
    </source>
</reference>
<feature type="compositionally biased region" description="Low complexity" evidence="1">
    <location>
        <begin position="49"/>
        <end position="60"/>
    </location>
</feature>
<dbReference type="GO" id="GO:0007130">
    <property type="term" value="P:synaptonemal complex assembly"/>
    <property type="evidence" value="ECO:0007669"/>
    <property type="project" value="InterPro"/>
</dbReference>
<name>A0A1A8ABG5_NOTFU</name>
<proteinExistence type="predicted"/>
<gene>
    <name evidence="2" type="primary">SYCE2</name>
</gene>
<feature type="region of interest" description="Disordered" evidence="1">
    <location>
        <begin position="28"/>
        <end position="69"/>
    </location>
</feature>
<dbReference type="PANTHER" id="PTHR28398:SF1">
    <property type="entry name" value="SYNAPTONEMAL COMPLEX CENTRAL ELEMENT PROTEIN 2"/>
    <property type="match status" value="1"/>
</dbReference>
<dbReference type="InterPro" id="IPR034609">
    <property type="entry name" value="Syce2"/>
</dbReference>
<sequence length="168" mass="19226">MLFNLDFSGLLQVIMDFCFEEFPSTSHGEHEVSRMSEGAGFDSSREESSTSNTTEMQEQQCHYSSSTGNISRRAQELVEKINQNRTSDQQVMDSFHEKLQEKVTEVCQKMREDMYKVYEKNSDDMQGKIQELFEVLDSCAKLNQELLEAVQALASLREGLAITQMSEP</sequence>
<organism evidence="2">
    <name type="scientific">Nothobranchius furzeri</name>
    <name type="common">Turquoise killifish</name>
    <dbReference type="NCBI Taxonomy" id="105023"/>
    <lineage>
        <taxon>Eukaryota</taxon>
        <taxon>Metazoa</taxon>
        <taxon>Chordata</taxon>
        <taxon>Craniata</taxon>
        <taxon>Vertebrata</taxon>
        <taxon>Euteleostomi</taxon>
        <taxon>Actinopterygii</taxon>
        <taxon>Neopterygii</taxon>
        <taxon>Teleostei</taxon>
        <taxon>Neoteleostei</taxon>
        <taxon>Acanthomorphata</taxon>
        <taxon>Ovalentaria</taxon>
        <taxon>Atherinomorphae</taxon>
        <taxon>Cyprinodontiformes</taxon>
        <taxon>Nothobranchiidae</taxon>
        <taxon>Nothobranchius</taxon>
    </lineage>
</organism>
<evidence type="ECO:0000256" key="1">
    <source>
        <dbReference type="SAM" id="MobiDB-lite"/>
    </source>
</evidence>
<dbReference type="PANTHER" id="PTHR28398">
    <property type="entry name" value="SYNAPTONEMAL COMPLEX CENTRAL ELEMENT PROTEIN 2"/>
    <property type="match status" value="1"/>
</dbReference>
<reference evidence="2" key="1">
    <citation type="submission" date="2016-05" db="EMBL/GenBank/DDBJ databases">
        <authorList>
            <person name="Lavstsen T."/>
            <person name="Jespersen J.S."/>
        </authorList>
    </citation>
    <scope>NUCLEOTIDE SEQUENCE</scope>
    <source>
        <tissue evidence="2">Brain</tissue>
    </source>
</reference>
<accession>A0A1A8ABG5</accession>
<dbReference type="AlphaFoldDB" id="A0A1A8ABG5"/>
<dbReference type="GO" id="GO:0000801">
    <property type="term" value="C:central element"/>
    <property type="evidence" value="ECO:0007669"/>
    <property type="project" value="InterPro"/>
</dbReference>
<dbReference type="EMBL" id="HADY01013977">
    <property type="protein sequence ID" value="SBP52462.1"/>
    <property type="molecule type" value="Transcribed_RNA"/>
</dbReference>
<dbReference type="SUPFAM" id="SSF58113">
    <property type="entry name" value="Apolipoprotein A-I"/>
    <property type="match status" value="1"/>
</dbReference>